<reference evidence="1 2" key="1">
    <citation type="submission" date="2020-03" db="EMBL/GenBank/DDBJ databases">
        <title>Soil Listeria distribution.</title>
        <authorList>
            <person name="Liao J."/>
            <person name="Wiedmann M."/>
        </authorList>
    </citation>
    <scope>NUCLEOTIDE SEQUENCE [LARGE SCALE GENOMIC DNA]</scope>
    <source>
        <strain evidence="1 2">FSL L7-0297</strain>
    </source>
</reference>
<comment type="caution">
    <text evidence="1">The sequence shown here is derived from an EMBL/GenBank/DDBJ whole genome shotgun (WGS) entry which is preliminary data.</text>
</comment>
<dbReference type="AlphaFoldDB" id="A0AB73HB32"/>
<organism evidence="1 2">
    <name type="scientific">Listeria innocua</name>
    <dbReference type="NCBI Taxonomy" id="1642"/>
    <lineage>
        <taxon>Bacteria</taxon>
        <taxon>Bacillati</taxon>
        <taxon>Bacillota</taxon>
        <taxon>Bacilli</taxon>
        <taxon>Bacillales</taxon>
        <taxon>Listeriaceae</taxon>
        <taxon>Listeria</taxon>
    </lineage>
</organism>
<name>A0AB73HB32_LISIO</name>
<accession>A0AB73HB32</accession>
<protein>
    <submittedName>
        <fullName evidence="1">Uncharacterized protein</fullName>
    </submittedName>
</protein>
<evidence type="ECO:0000313" key="1">
    <source>
        <dbReference type="EMBL" id="MBC2143405.1"/>
    </source>
</evidence>
<proteinExistence type="predicted"/>
<evidence type="ECO:0000313" key="2">
    <source>
        <dbReference type="Proteomes" id="UP000552309"/>
    </source>
</evidence>
<gene>
    <name evidence="1" type="ORF">HCA89_13905</name>
</gene>
<dbReference type="Proteomes" id="UP000552309">
    <property type="component" value="Unassembled WGS sequence"/>
</dbReference>
<dbReference type="EMBL" id="JAARXV010000008">
    <property type="protein sequence ID" value="MBC2143405.1"/>
    <property type="molecule type" value="Genomic_DNA"/>
</dbReference>
<sequence length="122" mass="14431">MKRMEIMKEYQRKLEGIFKNNYTVATPLLQEYDQQHQPFDSIDVRLQAINQMDIEGTIIPKESLEYISNQLSSVSANYTVEEQKSFLRNEGRQMKLNQEAISIKIPTKTKEKIKSIEQQRIY</sequence>